<dbReference type="Pfam" id="PF00990">
    <property type="entry name" value="GGDEF"/>
    <property type="match status" value="1"/>
</dbReference>
<dbReference type="PROSITE" id="PS50887">
    <property type="entry name" value="GGDEF"/>
    <property type="match status" value="1"/>
</dbReference>
<evidence type="ECO:0000313" key="3">
    <source>
        <dbReference type="EMBL" id="SHJ06465.1"/>
    </source>
</evidence>
<reference evidence="4" key="1">
    <citation type="submission" date="2016-11" db="EMBL/GenBank/DDBJ databases">
        <authorList>
            <person name="Varghese N."/>
            <person name="Submissions S."/>
        </authorList>
    </citation>
    <scope>NUCLEOTIDE SEQUENCE [LARGE SCALE GENOMIC DNA]</scope>
    <source>
        <strain evidence="4">DSM 15449</strain>
    </source>
</reference>
<feature type="transmembrane region" description="Helical" evidence="1">
    <location>
        <begin position="83"/>
        <end position="102"/>
    </location>
</feature>
<protein>
    <submittedName>
        <fullName evidence="3">Diguanylate cyclase (GGDEF) domain-containing protein</fullName>
    </submittedName>
</protein>
<dbReference type="Proteomes" id="UP000183954">
    <property type="component" value="Unassembled WGS sequence"/>
</dbReference>
<proteinExistence type="predicted"/>
<accession>A0A1M6G918</accession>
<dbReference type="InterPro" id="IPR043128">
    <property type="entry name" value="Rev_trsase/Diguanyl_cyclase"/>
</dbReference>
<dbReference type="NCBIfam" id="TIGR00254">
    <property type="entry name" value="GGDEF"/>
    <property type="match status" value="1"/>
</dbReference>
<dbReference type="InterPro" id="IPR050469">
    <property type="entry name" value="Diguanylate_Cyclase"/>
</dbReference>
<dbReference type="InterPro" id="IPR029787">
    <property type="entry name" value="Nucleotide_cyclase"/>
</dbReference>
<dbReference type="PANTHER" id="PTHR45138">
    <property type="entry name" value="REGULATORY COMPONENTS OF SENSORY TRANSDUCTION SYSTEM"/>
    <property type="match status" value="1"/>
</dbReference>
<keyword evidence="1" id="KW-0472">Membrane</keyword>
<evidence type="ECO:0000259" key="2">
    <source>
        <dbReference type="PROSITE" id="PS50887"/>
    </source>
</evidence>
<dbReference type="SMART" id="SM00267">
    <property type="entry name" value="GGDEF"/>
    <property type="match status" value="1"/>
</dbReference>
<dbReference type="GO" id="GO:0052621">
    <property type="term" value="F:diguanylate cyclase activity"/>
    <property type="evidence" value="ECO:0007669"/>
    <property type="project" value="TreeGrafter"/>
</dbReference>
<dbReference type="InterPro" id="IPR000160">
    <property type="entry name" value="GGDEF_dom"/>
</dbReference>
<evidence type="ECO:0000256" key="1">
    <source>
        <dbReference type="SAM" id="Phobius"/>
    </source>
</evidence>
<keyword evidence="1" id="KW-0812">Transmembrane</keyword>
<dbReference type="Gene3D" id="3.30.70.270">
    <property type="match status" value="1"/>
</dbReference>
<dbReference type="AlphaFoldDB" id="A0A1M6G918"/>
<feature type="transmembrane region" description="Helical" evidence="1">
    <location>
        <begin position="59"/>
        <end position="77"/>
    </location>
</feature>
<feature type="transmembrane region" description="Helical" evidence="1">
    <location>
        <begin position="26"/>
        <end position="47"/>
    </location>
</feature>
<gene>
    <name evidence="3" type="ORF">SAMN02746098_05097</name>
</gene>
<sequence length="341" mass="39429">MRKVALIVGSIFFLYSFYDFSSNSQFMVLVVLFLCRLTFLWLSVMFYFKPDYFLKSTPFLKITIYQLIFIVLFFIIVMKYEDYHFLIQAFSINVIVLGIFFLVPNLLHYKVCLSLFALLGYMVITLTKYHPPLLEFGSVFGYLSLAIFFSSISSYSLGKYMRLDFVNKQYFKELSTKDSLTNIYNRLKFNEALSCEIEGARRYGNSFSLIMFDIDHFKQFNDKNGHIFGDIVLIEIANLVKGLVRGVDVFARWGGEEFVILLPQTHCQEASALAERLRKSICKESMKKGMALTCSFGVTSFCSQDDEDLIMDRVDRALYKAKEGGRNAVVSEHNFHLRSSS</sequence>
<dbReference type="STRING" id="1121420.SAMN02746098_05097"/>
<dbReference type="PANTHER" id="PTHR45138:SF9">
    <property type="entry name" value="DIGUANYLATE CYCLASE DGCM-RELATED"/>
    <property type="match status" value="1"/>
</dbReference>
<feature type="transmembrane region" description="Helical" evidence="1">
    <location>
        <begin position="139"/>
        <end position="158"/>
    </location>
</feature>
<feature type="domain" description="GGDEF" evidence="2">
    <location>
        <begin position="205"/>
        <end position="334"/>
    </location>
</feature>
<keyword evidence="1" id="KW-1133">Transmembrane helix</keyword>
<name>A0A1M6G918_9FIRM</name>
<organism evidence="3 4">
    <name type="scientific">Desulfosporosinus lacus DSM 15449</name>
    <dbReference type="NCBI Taxonomy" id="1121420"/>
    <lineage>
        <taxon>Bacteria</taxon>
        <taxon>Bacillati</taxon>
        <taxon>Bacillota</taxon>
        <taxon>Clostridia</taxon>
        <taxon>Eubacteriales</taxon>
        <taxon>Desulfitobacteriaceae</taxon>
        <taxon>Desulfosporosinus</taxon>
    </lineage>
</organism>
<feature type="transmembrane region" description="Helical" evidence="1">
    <location>
        <begin position="109"/>
        <end position="127"/>
    </location>
</feature>
<dbReference type="SUPFAM" id="SSF55073">
    <property type="entry name" value="Nucleotide cyclase"/>
    <property type="match status" value="1"/>
</dbReference>
<keyword evidence="4" id="KW-1185">Reference proteome</keyword>
<dbReference type="EMBL" id="FQXJ01000035">
    <property type="protein sequence ID" value="SHJ06465.1"/>
    <property type="molecule type" value="Genomic_DNA"/>
</dbReference>
<evidence type="ECO:0000313" key="4">
    <source>
        <dbReference type="Proteomes" id="UP000183954"/>
    </source>
</evidence>
<dbReference type="FunFam" id="3.30.70.270:FF:000001">
    <property type="entry name" value="Diguanylate cyclase domain protein"/>
    <property type="match status" value="1"/>
</dbReference>
<dbReference type="CDD" id="cd01949">
    <property type="entry name" value="GGDEF"/>
    <property type="match status" value="1"/>
</dbReference>